<dbReference type="EMBL" id="QPIW01000007">
    <property type="protein sequence ID" value="RDB05901.1"/>
    <property type="molecule type" value="Genomic_DNA"/>
</dbReference>
<protein>
    <recommendedName>
        <fullName evidence="1">HTH LytTR-type domain-containing protein</fullName>
    </recommendedName>
</protein>
<dbReference type="GO" id="GO:0003677">
    <property type="term" value="F:DNA binding"/>
    <property type="evidence" value="ECO:0007669"/>
    <property type="project" value="InterPro"/>
</dbReference>
<name>A0A369I808_9BACT</name>
<dbReference type="Gene3D" id="2.40.50.1020">
    <property type="entry name" value="LytTr DNA-binding domain"/>
    <property type="match status" value="1"/>
</dbReference>
<organism evidence="2 3">
    <name type="scientific">Runella aurantiaca</name>
    <dbReference type="NCBI Taxonomy" id="2282308"/>
    <lineage>
        <taxon>Bacteria</taxon>
        <taxon>Pseudomonadati</taxon>
        <taxon>Bacteroidota</taxon>
        <taxon>Cytophagia</taxon>
        <taxon>Cytophagales</taxon>
        <taxon>Spirosomataceae</taxon>
        <taxon>Runella</taxon>
    </lineage>
</organism>
<reference evidence="2 3" key="1">
    <citation type="submission" date="2018-07" db="EMBL/GenBank/DDBJ databases">
        <title>Genome analysis of Runella aurantiaca.</title>
        <authorList>
            <person name="Yang X."/>
        </authorList>
    </citation>
    <scope>NUCLEOTIDE SEQUENCE [LARGE SCALE GENOMIC DNA]</scope>
    <source>
        <strain evidence="2 3">YX9</strain>
    </source>
</reference>
<dbReference type="SMART" id="SM00850">
    <property type="entry name" value="LytTR"/>
    <property type="match status" value="1"/>
</dbReference>
<accession>A0A369I808</accession>
<feature type="domain" description="HTH LytTR-type" evidence="1">
    <location>
        <begin position="39"/>
        <end position="133"/>
    </location>
</feature>
<sequence length="140" mass="16508">MKQYTYLLLQLNIFFYNNLALHKHLCLMNLIIIPFHSYTHCLPFSWNEIQRIEGDGNYTRFILSNGERPLFAKNIGLYAPYIPKEFIRIRKGCIVNQHFITAFNPGTKTILLADQTIVKASRRKWKDLTQNYHIFLATLS</sequence>
<keyword evidence="3" id="KW-1185">Reference proteome</keyword>
<evidence type="ECO:0000313" key="2">
    <source>
        <dbReference type="EMBL" id="RDB05901.1"/>
    </source>
</evidence>
<proteinExistence type="predicted"/>
<evidence type="ECO:0000313" key="3">
    <source>
        <dbReference type="Proteomes" id="UP000253141"/>
    </source>
</evidence>
<dbReference type="AlphaFoldDB" id="A0A369I808"/>
<comment type="caution">
    <text evidence="2">The sequence shown here is derived from an EMBL/GenBank/DDBJ whole genome shotgun (WGS) entry which is preliminary data.</text>
</comment>
<gene>
    <name evidence="2" type="ORF">DVG78_10855</name>
</gene>
<dbReference type="InterPro" id="IPR007492">
    <property type="entry name" value="LytTR_DNA-bd_dom"/>
</dbReference>
<dbReference type="Proteomes" id="UP000253141">
    <property type="component" value="Unassembled WGS sequence"/>
</dbReference>
<dbReference type="Pfam" id="PF04397">
    <property type="entry name" value="LytTR"/>
    <property type="match status" value="1"/>
</dbReference>
<evidence type="ECO:0000259" key="1">
    <source>
        <dbReference type="SMART" id="SM00850"/>
    </source>
</evidence>